<evidence type="ECO:0000313" key="2">
    <source>
        <dbReference type="Proteomes" id="UP000308197"/>
    </source>
</evidence>
<dbReference type="EMBL" id="ML211443">
    <property type="protein sequence ID" value="TFK82854.1"/>
    <property type="molecule type" value="Genomic_DNA"/>
</dbReference>
<accession>A0A5C3NZR5</accession>
<reference evidence="1 2" key="1">
    <citation type="journal article" date="2019" name="Nat. Ecol. Evol.">
        <title>Megaphylogeny resolves global patterns of mushroom evolution.</title>
        <authorList>
            <person name="Varga T."/>
            <person name="Krizsan K."/>
            <person name="Foldi C."/>
            <person name="Dima B."/>
            <person name="Sanchez-Garcia M."/>
            <person name="Sanchez-Ramirez S."/>
            <person name="Szollosi G.J."/>
            <person name="Szarkandi J.G."/>
            <person name="Papp V."/>
            <person name="Albert L."/>
            <person name="Andreopoulos W."/>
            <person name="Angelini C."/>
            <person name="Antonin V."/>
            <person name="Barry K.W."/>
            <person name="Bougher N.L."/>
            <person name="Buchanan P."/>
            <person name="Buyck B."/>
            <person name="Bense V."/>
            <person name="Catcheside P."/>
            <person name="Chovatia M."/>
            <person name="Cooper J."/>
            <person name="Damon W."/>
            <person name="Desjardin D."/>
            <person name="Finy P."/>
            <person name="Geml J."/>
            <person name="Haridas S."/>
            <person name="Hughes K."/>
            <person name="Justo A."/>
            <person name="Karasinski D."/>
            <person name="Kautmanova I."/>
            <person name="Kiss B."/>
            <person name="Kocsube S."/>
            <person name="Kotiranta H."/>
            <person name="LaButti K.M."/>
            <person name="Lechner B.E."/>
            <person name="Liimatainen K."/>
            <person name="Lipzen A."/>
            <person name="Lukacs Z."/>
            <person name="Mihaltcheva S."/>
            <person name="Morgado L.N."/>
            <person name="Niskanen T."/>
            <person name="Noordeloos M.E."/>
            <person name="Ohm R.A."/>
            <person name="Ortiz-Santana B."/>
            <person name="Ovrebo C."/>
            <person name="Racz N."/>
            <person name="Riley R."/>
            <person name="Savchenko A."/>
            <person name="Shiryaev A."/>
            <person name="Soop K."/>
            <person name="Spirin V."/>
            <person name="Szebenyi C."/>
            <person name="Tomsovsky M."/>
            <person name="Tulloss R.E."/>
            <person name="Uehling J."/>
            <person name="Grigoriev I.V."/>
            <person name="Vagvolgyi C."/>
            <person name="Papp T."/>
            <person name="Martin F.M."/>
            <person name="Miettinen O."/>
            <person name="Hibbett D.S."/>
            <person name="Nagy L.G."/>
        </authorList>
    </citation>
    <scope>NUCLEOTIDE SEQUENCE [LARGE SCALE GENOMIC DNA]</scope>
    <source>
        <strain evidence="1 2">HHB13444</strain>
    </source>
</reference>
<sequence length="141" mass="16315">MPCTATRTQNQRRCSDTRTRRSWTRTLAATWSEKARSHGPWKEMCRLADEHVRTRPKVERSSFIGVVILFVRNATDGLRSFDSTDSPYLPGRDFVCNLSNLLWAKDRLTALWNRRDLLATRSMPVARTTTNTRMASHCTVR</sequence>
<protein>
    <submittedName>
        <fullName evidence="1">Uncharacterized protein</fullName>
    </submittedName>
</protein>
<evidence type="ECO:0000313" key="1">
    <source>
        <dbReference type="EMBL" id="TFK82854.1"/>
    </source>
</evidence>
<keyword evidence="2" id="KW-1185">Reference proteome</keyword>
<organism evidence="1 2">
    <name type="scientific">Polyporus arcularius HHB13444</name>
    <dbReference type="NCBI Taxonomy" id="1314778"/>
    <lineage>
        <taxon>Eukaryota</taxon>
        <taxon>Fungi</taxon>
        <taxon>Dikarya</taxon>
        <taxon>Basidiomycota</taxon>
        <taxon>Agaricomycotina</taxon>
        <taxon>Agaricomycetes</taxon>
        <taxon>Polyporales</taxon>
        <taxon>Polyporaceae</taxon>
        <taxon>Polyporus</taxon>
    </lineage>
</organism>
<dbReference type="InParanoid" id="A0A5C3NZR5"/>
<dbReference type="Proteomes" id="UP000308197">
    <property type="component" value="Unassembled WGS sequence"/>
</dbReference>
<name>A0A5C3NZR5_9APHY</name>
<dbReference type="AlphaFoldDB" id="A0A5C3NZR5"/>
<proteinExistence type="predicted"/>
<gene>
    <name evidence="1" type="ORF">K466DRAFT_284010</name>
</gene>